<accession>A0A3P6S8X6</accession>
<dbReference type="InterPro" id="IPR050550">
    <property type="entry name" value="SEC23_SEC24_subfamily"/>
</dbReference>
<dbReference type="GO" id="GO:0090110">
    <property type="term" value="P:COPII-coated vesicle cargo loading"/>
    <property type="evidence" value="ECO:0007669"/>
    <property type="project" value="TreeGrafter"/>
</dbReference>
<dbReference type="AlphaFoldDB" id="A0A3P6S8X6"/>
<sequence length="119" mass="13639">MPDCRHWKCNICYRVNDLPDDFSWDPATKSFGDPTRRPEIRNASVEFIAPSEYMLRPPQRAMYVFVMDVSQNAIETGLSSLTCIISELYEFCDAFWGFESNAALCLSKAMNSLLQILLL</sequence>
<protein>
    <recommendedName>
        <fullName evidence="3">Sec23/Sec24 trunk domain-containing protein</fullName>
    </recommendedName>
</protein>
<dbReference type="OrthoDB" id="49016at2759"/>
<keyword evidence="2" id="KW-1185">Reference proteome</keyword>
<organism evidence="1 2">
    <name type="scientific">Gongylonema pulchrum</name>
    <dbReference type="NCBI Taxonomy" id="637853"/>
    <lineage>
        <taxon>Eukaryota</taxon>
        <taxon>Metazoa</taxon>
        <taxon>Ecdysozoa</taxon>
        <taxon>Nematoda</taxon>
        <taxon>Chromadorea</taxon>
        <taxon>Rhabditida</taxon>
        <taxon>Spirurina</taxon>
        <taxon>Spiruromorpha</taxon>
        <taxon>Spiruroidea</taxon>
        <taxon>Gongylonematidae</taxon>
        <taxon>Gongylonema</taxon>
    </lineage>
</organism>
<evidence type="ECO:0000313" key="2">
    <source>
        <dbReference type="Proteomes" id="UP000271098"/>
    </source>
</evidence>
<dbReference type="SUPFAM" id="SSF82919">
    <property type="entry name" value="Zn-finger domain of Sec23/24"/>
    <property type="match status" value="1"/>
</dbReference>
<dbReference type="GO" id="GO:0006886">
    <property type="term" value="P:intracellular protein transport"/>
    <property type="evidence" value="ECO:0007669"/>
    <property type="project" value="InterPro"/>
</dbReference>
<evidence type="ECO:0000313" key="1">
    <source>
        <dbReference type="EMBL" id="VDK50438.1"/>
    </source>
</evidence>
<dbReference type="GO" id="GO:0030127">
    <property type="term" value="C:COPII vesicle coat"/>
    <property type="evidence" value="ECO:0007669"/>
    <property type="project" value="InterPro"/>
</dbReference>
<evidence type="ECO:0008006" key="3">
    <source>
        <dbReference type="Google" id="ProtNLM"/>
    </source>
</evidence>
<dbReference type="Proteomes" id="UP000271098">
    <property type="component" value="Unassembled WGS sequence"/>
</dbReference>
<dbReference type="GO" id="GO:0000149">
    <property type="term" value="F:SNARE binding"/>
    <property type="evidence" value="ECO:0007669"/>
    <property type="project" value="TreeGrafter"/>
</dbReference>
<gene>
    <name evidence="1" type="ORF">GPUH_LOCUS5365</name>
</gene>
<dbReference type="Gene3D" id="2.30.30.380">
    <property type="entry name" value="Zn-finger domain of Sec23/24"/>
    <property type="match status" value="1"/>
</dbReference>
<dbReference type="GO" id="GO:0008270">
    <property type="term" value="F:zinc ion binding"/>
    <property type="evidence" value="ECO:0007669"/>
    <property type="project" value="InterPro"/>
</dbReference>
<dbReference type="PANTHER" id="PTHR13803">
    <property type="entry name" value="SEC24-RELATED PROTEIN"/>
    <property type="match status" value="1"/>
</dbReference>
<dbReference type="GO" id="GO:0070971">
    <property type="term" value="C:endoplasmic reticulum exit site"/>
    <property type="evidence" value="ECO:0007669"/>
    <property type="project" value="TreeGrafter"/>
</dbReference>
<name>A0A3P6S8X6_9BILA</name>
<reference evidence="1 2" key="1">
    <citation type="submission" date="2018-11" db="EMBL/GenBank/DDBJ databases">
        <authorList>
            <consortium name="Pathogen Informatics"/>
        </authorList>
    </citation>
    <scope>NUCLEOTIDE SEQUENCE [LARGE SCALE GENOMIC DNA]</scope>
</reference>
<dbReference type="InterPro" id="IPR036174">
    <property type="entry name" value="Znf_Sec23_Sec24_sf"/>
</dbReference>
<dbReference type="EMBL" id="UYRT01011273">
    <property type="protein sequence ID" value="VDK50438.1"/>
    <property type="molecule type" value="Genomic_DNA"/>
</dbReference>
<dbReference type="PANTHER" id="PTHR13803:SF39">
    <property type="entry name" value="SECRETORY 24AB, ISOFORM A"/>
    <property type="match status" value="1"/>
</dbReference>
<proteinExistence type="predicted"/>